<evidence type="ECO:0000313" key="5">
    <source>
        <dbReference type="EMBL" id="SEK71939.1"/>
    </source>
</evidence>
<evidence type="ECO:0000259" key="4">
    <source>
        <dbReference type="PROSITE" id="PS50830"/>
    </source>
</evidence>
<dbReference type="GO" id="GO:0004519">
    <property type="term" value="F:endonuclease activity"/>
    <property type="evidence" value="ECO:0007669"/>
    <property type="project" value="UniProtKB-KW"/>
</dbReference>
<dbReference type="PANTHER" id="PTHR12302">
    <property type="entry name" value="EBNA2 BINDING PROTEIN P100"/>
    <property type="match status" value="1"/>
</dbReference>
<dbReference type="EMBL" id="FOBH01000002">
    <property type="protein sequence ID" value="SEK71939.1"/>
    <property type="molecule type" value="Genomic_DNA"/>
</dbReference>
<dbReference type="SUPFAM" id="SSF50199">
    <property type="entry name" value="Staphylococcal nuclease"/>
    <property type="match status" value="1"/>
</dbReference>
<dbReference type="Pfam" id="PF00565">
    <property type="entry name" value="SNase"/>
    <property type="match status" value="1"/>
</dbReference>
<organism evidence="5 6">
    <name type="scientific">Nitrosovibrio tenuis</name>
    <dbReference type="NCBI Taxonomy" id="1233"/>
    <lineage>
        <taxon>Bacteria</taxon>
        <taxon>Pseudomonadati</taxon>
        <taxon>Pseudomonadota</taxon>
        <taxon>Betaproteobacteria</taxon>
        <taxon>Nitrosomonadales</taxon>
        <taxon>Nitrosomonadaceae</taxon>
        <taxon>Nitrosovibrio</taxon>
    </lineage>
</organism>
<evidence type="ECO:0000256" key="3">
    <source>
        <dbReference type="ARBA" id="ARBA00022801"/>
    </source>
</evidence>
<proteinExistence type="predicted"/>
<keyword evidence="1" id="KW-0540">Nuclease</keyword>
<sequence>MIKIGLDCKARMQLRMRSTIIALVFVPLVALPYLVFAGKPAKIIHAQVVQVVDGDSLTVAIDGEMVRVRLAEIDAPEGKQPFTIRSKQSLTNLCLWVPAELSSISKDQYGRTLARVKCEGVDVNAEQVKRGMAWAHGEFTKDPALSTLQEEARSAKRGLWSDKSPTPPWIWRTIHP</sequence>
<dbReference type="InterPro" id="IPR016071">
    <property type="entry name" value="Staphylococal_nuclease_OB-fold"/>
</dbReference>
<evidence type="ECO:0000256" key="2">
    <source>
        <dbReference type="ARBA" id="ARBA00022759"/>
    </source>
</evidence>
<dbReference type="GO" id="GO:0005737">
    <property type="term" value="C:cytoplasm"/>
    <property type="evidence" value="ECO:0007669"/>
    <property type="project" value="TreeGrafter"/>
</dbReference>
<gene>
    <name evidence="5" type="ORF">SAMN05216387_102442</name>
</gene>
<dbReference type="PANTHER" id="PTHR12302:SF3">
    <property type="entry name" value="SERINE_THREONINE-PROTEIN KINASE 31"/>
    <property type="match status" value="1"/>
</dbReference>
<dbReference type="PROSITE" id="PS50830">
    <property type="entry name" value="TNASE_3"/>
    <property type="match status" value="1"/>
</dbReference>
<dbReference type="Proteomes" id="UP000198620">
    <property type="component" value="Unassembled WGS sequence"/>
</dbReference>
<accession>A0A1H7JB95</accession>
<dbReference type="Gene3D" id="2.40.50.90">
    <property type="match status" value="1"/>
</dbReference>
<evidence type="ECO:0000313" key="6">
    <source>
        <dbReference type="Proteomes" id="UP000198620"/>
    </source>
</evidence>
<keyword evidence="3" id="KW-0378">Hydrolase</keyword>
<keyword evidence="6" id="KW-1185">Reference proteome</keyword>
<name>A0A1H7JB95_9PROT</name>
<protein>
    <submittedName>
        <fullName evidence="5">Endonuclease YncB, thermonuclease family</fullName>
    </submittedName>
</protein>
<feature type="domain" description="TNase-like" evidence="4">
    <location>
        <begin position="42"/>
        <end position="162"/>
    </location>
</feature>
<dbReference type="SMART" id="SM00318">
    <property type="entry name" value="SNc"/>
    <property type="match status" value="1"/>
</dbReference>
<dbReference type="STRING" id="1233.SAMN05216387_102442"/>
<dbReference type="GO" id="GO:0016787">
    <property type="term" value="F:hydrolase activity"/>
    <property type="evidence" value="ECO:0007669"/>
    <property type="project" value="UniProtKB-KW"/>
</dbReference>
<dbReference type="AlphaFoldDB" id="A0A1H7JB95"/>
<evidence type="ECO:0000256" key="1">
    <source>
        <dbReference type="ARBA" id="ARBA00022722"/>
    </source>
</evidence>
<keyword evidence="2 5" id="KW-0255">Endonuclease</keyword>
<dbReference type="InterPro" id="IPR035437">
    <property type="entry name" value="SNase_OB-fold_sf"/>
</dbReference>
<reference evidence="5 6" key="1">
    <citation type="submission" date="2016-10" db="EMBL/GenBank/DDBJ databases">
        <authorList>
            <person name="de Groot N.N."/>
        </authorList>
    </citation>
    <scope>NUCLEOTIDE SEQUENCE [LARGE SCALE GENOMIC DNA]</scope>
    <source>
        <strain evidence="5 6">Nv1</strain>
    </source>
</reference>